<evidence type="ECO:0000313" key="3">
    <source>
        <dbReference type="Proteomes" id="UP000807025"/>
    </source>
</evidence>
<feature type="chain" id="PRO_5040189298" description="Secreted protein" evidence="1">
    <location>
        <begin position="21"/>
        <end position="101"/>
    </location>
</feature>
<gene>
    <name evidence="2" type="ORF">BDN71DRAFT_1442087</name>
</gene>
<sequence length="101" mass="11410">MRYQLFMFLLGPLQRGLVLLSPVDLQQQLFTPPYLTPNLPSILCQPSFTFHHVGLRENVAEVRRASIDGRATCRAHDLTSTLARVYPKATCRTTFSPATCF</sequence>
<comment type="caution">
    <text evidence="2">The sequence shown here is derived from an EMBL/GenBank/DDBJ whole genome shotgun (WGS) entry which is preliminary data.</text>
</comment>
<proteinExistence type="predicted"/>
<accession>A0A9P6A3M9</accession>
<evidence type="ECO:0000313" key="2">
    <source>
        <dbReference type="EMBL" id="KAF9499437.1"/>
    </source>
</evidence>
<dbReference type="EMBL" id="MU154532">
    <property type="protein sequence ID" value="KAF9499437.1"/>
    <property type="molecule type" value="Genomic_DNA"/>
</dbReference>
<dbReference type="Proteomes" id="UP000807025">
    <property type="component" value="Unassembled WGS sequence"/>
</dbReference>
<evidence type="ECO:0000256" key="1">
    <source>
        <dbReference type="SAM" id="SignalP"/>
    </source>
</evidence>
<evidence type="ECO:0008006" key="4">
    <source>
        <dbReference type="Google" id="ProtNLM"/>
    </source>
</evidence>
<dbReference type="AlphaFoldDB" id="A0A9P6A3M9"/>
<name>A0A9P6A3M9_PLEER</name>
<keyword evidence="3" id="KW-1185">Reference proteome</keyword>
<feature type="signal peptide" evidence="1">
    <location>
        <begin position="1"/>
        <end position="20"/>
    </location>
</feature>
<organism evidence="2 3">
    <name type="scientific">Pleurotus eryngii</name>
    <name type="common">Boletus of the steppes</name>
    <dbReference type="NCBI Taxonomy" id="5323"/>
    <lineage>
        <taxon>Eukaryota</taxon>
        <taxon>Fungi</taxon>
        <taxon>Dikarya</taxon>
        <taxon>Basidiomycota</taxon>
        <taxon>Agaricomycotina</taxon>
        <taxon>Agaricomycetes</taxon>
        <taxon>Agaricomycetidae</taxon>
        <taxon>Agaricales</taxon>
        <taxon>Pleurotineae</taxon>
        <taxon>Pleurotaceae</taxon>
        <taxon>Pleurotus</taxon>
    </lineage>
</organism>
<keyword evidence="1" id="KW-0732">Signal</keyword>
<reference evidence="2" key="1">
    <citation type="submission" date="2020-11" db="EMBL/GenBank/DDBJ databases">
        <authorList>
            <consortium name="DOE Joint Genome Institute"/>
            <person name="Ahrendt S."/>
            <person name="Riley R."/>
            <person name="Andreopoulos W."/>
            <person name="Labutti K."/>
            <person name="Pangilinan J."/>
            <person name="Ruiz-Duenas F.J."/>
            <person name="Barrasa J.M."/>
            <person name="Sanchez-Garcia M."/>
            <person name="Camarero S."/>
            <person name="Miyauchi S."/>
            <person name="Serrano A."/>
            <person name="Linde D."/>
            <person name="Babiker R."/>
            <person name="Drula E."/>
            <person name="Ayuso-Fernandez I."/>
            <person name="Pacheco R."/>
            <person name="Padilla G."/>
            <person name="Ferreira P."/>
            <person name="Barriuso J."/>
            <person name="Kellner H."/>
            <person name="Castanera R."/>
            <person name="Alfaro M."/>
            <person name="Ramirez L."/>
            <person name="Pisabarro A.G."/>
            <person name="Kuo A."/>
            <person name="Tritt A."/>
            <person name="Lipzen A."/>
            <person name="He G."/>
            <person name="Yan M."/>
            <person name="Ng V."/>
            <person name="Cullen D."/>
            <person name="Martin F."/>
            <person name="Rosso M.-N."/>
            <person name="Henrissat B."/>
            <person name="Hibbett D."/>
            <person name="Martinez A.T."/>
            <person name="Grigoriev I.V."/>
        </authorList>
    </citation>
    <scope>NUCLEOTIDE SEQUENCE</scope>
    <source>
        <strain evidence="2">ATCC 90797</strain>
    </source>
</reference>
<protein>
    <recommendedName>
        <fullName evidence="4">Secreted protein</fullName>
    </recommendedName>
</protein>